<dbReference type="Proteomes" id="UP000637757">
    <property type="component" value="Unassembled WGS sequence"/>
</dbReference>
<name>A0A931FCX9_9ENTE</name>
<sequence>MNWFDQYKKDFGFESNYQISKKIGITASSLTRLNNSRDWKNVKIGTLILLAGAIDKNLDELVEYLSNQKKHSVK</sequence>
<comment type="caution">
    <text evidence="1">The sequence shown here is derived from an EMBL/GenBank/DDBJ whole genome shotgun (WGS) entry which is preliminary data.</text>
</comment>
<dbReference type="EMBL" id="JADAKE010000016">
    <property type="protein sequence ID" value="MBF8808231.1"/>
    <property type="molecule type" value="Genomic_DNA"/>
</dbReference>
<evidence type="ECO:0000313" key="2">
    <source>
        <dbReference type="Proteomes" id="UP000637757"/>
    </source>
</evidence>
<accession>A0A931FCX9</accession>
<reference evidence="1" key="1">
    <citation type="submission" date="2020-09" db="EMBL/GenBank/DDBJ databases">
        <title>Genomic insights into the novelty and pathogenicity of a unique biofilm-forming Enterococcus sp. bacteria (Enterococcus lacertideformus) identified in reptiles.</title>
        <authorList>
            <person name="Agius J.E."/>
            <person name="Phalen D.N."/>
            <person name="Rose K."/>
            <person name="Eden J.-S."/>
        </authorList>
    </citation>
    <scope>NUCLEOTIDE SEQUENCE</scope>
    <source>
        <strain evidence="1">PHRS 0518</strain>
    </source>
</reference>
<organism evidence="1 2">
    <name type="scientific">Enterococcus lacertideformus</name>
    <dbReference type="NCBI Taxonomy" id="2771493"/>
    <lineage>
        <taxon>Bacteria</taxon>
        <taxon>Bacillati</taxon>
        <taxon>Bacillota</taxon>
        <taxon>Bacilli</taxon>
        <taxon>Lactobacillales</taxon>
        <taxon>Enterococcaceae</taxon>
        <taxon>Enterococcus</taxon>
    </lineage>
</organism>
<keyword evidence="2" id="KW-1185">Reference proteome</keyword>
<gene>
    <name evidence="1" type="ORF">IC227_07850</name>
</gene>
<proteinExistence type="predicted"/>
<protein>
    <submittedName>
        <fullName evidence="1">XRE family transcriptional regulator</fullName>
    </submittedName>
</protein>
<evidence type="ECO:0000313" key="1">
    <source>
        <dbReference type="EMBL" id="MBF8808231.1"/>
    </source>
</evidence>
<dbReference type="AlphaFoldDB" id="A0A931FCX9"/>